<evidence type="ECO:0008006" key="2">
    <source>
        <dbReference type="Google" id="ProtNLM"/>
    </source>
</evidence>
<dbReference type="EMBL" id="KP795476">
    <property type="protein sequence ID" value="AKN36203.1"/>
    <property type="molecule type" value="Genomic_DNA"/>
</dbReference>
<protein>
    <recommendedName>
        <fullName evidence="2">Integrase</fullName>
    </recommendedName>
</protein>
<accession>A0A0H3ZJP8</accession>
<dbReference type="AlphaFoldDB" id="A0A0H3ZJP8"/>
<proteinExistence type="predicted"/>
<reference evidence="1" key="1">
    <citation type="journal article" date="2015" name="MBio">
        <title>Eco-Evolutionary Dynamics of Episomes among Ecologically Cohesive Bacterial Populations.</title>
        <authorList>
            <person name="Xue H."/>
            <person name="Cordero O.X."/>
            <person name="Camas F.M."/>
            <person name="Trimble W."/>
            <person name="Meyer F."/>
            <person name="Guglielmini J."/>
            <person name="Rocha E.P."/>
            <person name="Polz M.F."/>
        </authorList>
    </citation>
    <scope>NUCLEOTIDE SEQUENCE</scope>
    <source>
        <strain evidence="1">FF_1</strain>
    </source>
</reference>
<evidence type="ECO:0000313" key="1">
    <source>
        <dbReference type="EMBL" id="AKN36203.1"/>
    </source>
</evidence>
<organism evidence="1">
    <name type="scientific">Vibrio splendidus</name>
    <dbReference type="NCBI Taxonomy" id="29497"/>
    <lineage>
        <taxon>Bacteria</taxon>
        <taxon>Pseudomonadati</taxon>
        <taxon>Pseudomonadota</taxon>
        <taxon>Gammaproteobacteria</taxon>
        <taxon>Vibrionales</taxon>
        <taxon>Vibrionaceae</taxon>
        <taxon>Vibrio</taxon>
    </lineage>
</organism>
<name>A0A0H3ZJP8_VIBSP</name>
<sequence>MHDAECYWKTLSNRKIGCDQIRTSTNTFLSILHARQNKMVSDAQTERNALATEIAHAAGLRAHELHTLQRLDERTPDPRPALEEKFSGREGERYTVEGKGGLIREVLIPKHFLND</sequence>